<dbReference type="Pfam" id="PF00294">
    <property type="entry name" value="PfkB"/>
    <property type="match status" value="1"/>
</dbReference>
<dbReference type="GO" id="GO:0008865">
    <property type="term" value="F:fructokinase activity"/>
    <property type="evidence" value="ECO:0007669"/>
    <property type="project" value="UniProtKB-ARBA"/>
</dbReference>
<dbReference type="Gene3D" id="3.40.1190.20">
    <property type="match status" value="1"/>
</dbReference>
<sequence length="329" mass="35829">MKFVIIRVRSGKIEAEKYTGDMTVNMIWLTGDAVVDLIPDGESHYLKCPGGAPANVAVAISRLGGKSAFFGRVGFDPMGKFMRQTLSEESVNTEHLYLDKAQRTSTVVVDLDDHGERSFTFMVKPSADQFLTTADIPQFHQNEWLHVCSIALANEPSRSSTIAAIQQIKQAGGSFSFDPNLREEVWLNPEEMIPTVMQVVRLADVVKFSEEELTLLTGTETIEEGIQALAGFSIPLVVITLGAEGTLIVTQGEKIKVPSRSVNVVDTTGAGDAFVGGMLCRLSEFEQWKNRETIIDAVTWGNCCGGLATTQKGAMTALPARDDLLRLIG</sequence>
<gene>
    <name evidence="8" type="primary">kdgK_1</name>
    <name evidence="8" type="ORF">VIM7927_00050</name>
</gene>
<evidence type="ECO:0000256" key="2">
    <source>
        <dbReference type="ARBA" id="ARBA00022679"/>
    </source>
</evidence>
<dbReference type="GO" id="GO:0006000">
    <property type="term" value="P:fructose metabolic process"/>
    <property type="evidence" value="ECO:0007669"/>
    <property type="project" value="UniProtKB-ARBA"/>
</dbReference>
<dbReference type="InterPro" id="IPR002139">
    <property type="entry name" value="Ribo/fructo_kinase"/>
</dbReference>
<dbReference type="EMBL" id="FXXI01000001">
    <property type="protein sequence ID" value="SMR98837.1"/>
    <property type="molecule type" value="Genomic_DNA"/>
</dbReference>
<dbReference type="OrthoDB" id="9779730at2"/>
<dbReference type="InterPro" id="IPR002173">
    <property type="entry name" value="Carboh/pur_kinase_PfkB_CS"/>
</dbReference>
<evidence type="ECO:0000313" key="8">
    <source>
        <dbReference type="EMBL" id="SMR98837.1"/>
    </source>
</evidence>
<dbReference type="InterPro" id="IPR011611">
    <property type="entry name" value="PfkB_dom"/>
</dbReference>
<evidence type="ECO:0000256" key="1">
    <source>
        <dbReference type="ARBA" id="ARBA00010688"/>
    </source>
</evidence>
<evidence type="ECO:0000259" key="7">
    <source>
        <dbReference type="Pfam" id="PF00294"/>
    </source>
</evidence>
<dbReference type="Proteomes" id="UP000196125">
    <property type="component" value="Unassembled WGS sequence"/>
</dbReference>
<keyword evidence="5" id="KW-0067">ATP-binding</keyword>
<dbReference type="PROSITE" id="PS00583">
    <property type="entry name" value="PFKB_KINASES_1"/>
    <property type="match status" value="1"/>
</dbReference>
<keyword evidence="4 6" id="KW-0418">Kinase</keyword>
<reference evidence="8 9" key="1">
    <citation type="submission" date="2017-05" db="EMBL/GenBank/DDBJ databases">
        <authorList>
            <person name="Song R."/>
            <person name="Chenine A.L."/>
            <person name="Ruprecht R.M."/>
        </authorList>
    </citation>
    <scope>NUCLEOTIDE SEQUENCE [LARGE SCALE GENOMIC DNA]</scope>
    <source>
        <strain evidence="8 9">CECT 7927</strain>
    </source>
</reference>
<dbReference type="EC" id="2.7.1.45" evidence="8"/>
<dbReference type="AlphaFoldDB" id="A0A1Y6IMF7"/>
<dbReference type="PRINTS" id="PR00990">
    <property type="entry name" value="RIBOKINASE"/>
</dbReference>
<dbReference type="SUPFAM" id="SSF53613">
    <property type="entry name" value="Ribokinase-like"/>
    <property type="match status" value="1"/>
</dbReference>
<dbReference type="GO" id="GO:0008673">
    <property type="term" value="F:2-dehydro-3-deoxygluconokinase activity"/>
    <property type="evidence" value="ECO:0007669"/>
    <property type="project" value="UniProtKB-EC"/>
</dbReference>
<dbReference type="PANTHER" id="PTHR43085">
    <property type="entry name" value="HEXOKINASE FAMILY MEMBER"/>
    <property type="match status" value="1"/>
</dbReference>
<proteinExistence type="inferred from homology"/>
<evidence type="ECO:0000313" key="9">
    <source>
        <dbReference type="Proteomes" id="UP000196125"/>
    </source>
</evidence>
<feature type="domain" description="Carbohydrate kinase PfkB" evidence="7">
    <location>
        <begin position="34"/>
        <end position="320"/>
    </location>
</feature>
<dbReference type="NCBIfam" id="NF006957">
    <property type="entry name" value="PRK09434.1"/>
    <property type="match status" value="1"/>
</dbReference>
<evidence type="ECO:0000256" key="6">
    <source>
        <dbReference type="RuleBase" id="RU003704"/>
    </source>
</evidence>
<evidence type="ECO:0000256" key="3">
    <source>
        <dbReference type="ARBA" id="ARBA00022741"/>
    </source>
</evidence>
<dbReference type="PROSITE" id="PS00584">
    <property type="entry name" value="PFKB_KINASES_2"/>
    <property type="match status" value="1"/>
</dbReference>
<name>A0A1Y6IMF7_9VIBR</name>
<keyword evidence="2 6" id="KW-0808">Transferase</keyword>
<evidence type="ECO:0000256" key="4">
    <source>
        <dbReference type="ARBA" id="ARBA00022777"/>
    </source>
</evidence>
<keyword evidence="3" id="KW-0547">Nucleotide-binding</keyword>
<accession>A0A1Y6IMF7</accession>
<dbReference type="PANTHER" id="PTHR43085:SF1">
    <property type="entry name" value="PSEUDOURIDINE KINASE-RELATED"/>
    <property type="match status" value="1"/>
</dbReference>
<dbReference type="InterPro" id="IPR029056">
    <property type="entry name" value="Ribokinase-like"/>
</dbReference>
<organism evidence="8 9">
    <name type="scientific">Vibrio mangrovi</name>
    <dbReference type="NCBI Taxonomy" id="474394"/>
    <lineage>
        <taxon>Bacteria</taxon>
        <taxon>Pseudomonadati</taxon>
        <taxon>Pseudomonadota</taxon>
        <taxon>Gammaproteobacteria</taxon>
        <taxon>Vibrionales</taxon>
        <taxon>Vibrionaceae</taxon>
        <taxon>Vibrio</taxon>
    </lineage>
</organism>
<dbReference type="GO" id="GO:0005524">
    <property type="term" value="F:ATP binding"/>
    <property type="evidence" value="ECO:0007669"/>
    <property type="project" value="UniProtKB-KW"/>
</dbReference>
<dbReference type="CDD" id="cd01167">
    <property type="entry name" value="bac_FRK"/>
    <property type="match status" value="1"/>
</dbReference>
<comment type="similarity">
    <text evidence="1 6">Belongs to the carbohydrate kinase PfkB family.</text>
</comment>
<evidence type="ECO:0000256" key="5">
    <source>
        <dbReference type="ARBA" id="ARBA00022840"/>
    </source>
</evidence>
<dbReference type="InterPro" id="IPR050306">
    <property type="entry name" value="PfkB_Carbo_kinase"/>
</dbReference>
<protein>
    <submittedName>
        <fullName evidence="8">2-dehydro-3-deoxygluconokinase</fullName>
        <ecNumber evidence="8">2.7.1.45</ecNumber>
    </submittedName>
</protein>